<comment type="similarity">
    <text evidence="2">Belongs to the bacteroidetes fimbrillin superfamily. FimA/Mfa1 family.</text>
</comment>
<evidence type="ECO:0000313" key="8">
    <source>
        <dbReference type="EMBL" id="SEA98394.1"/>
    </source>
</evidence>
<comment type="subcellular location">
    <subcellularLocation>
        <location evidence="1">Fimbrium</location>
    </subcellularLocation>
</comment>
<dbReference type="InterPro" id="IPR029141">
    <property type="entry name" value="FimA_N"/>
</dbReference>
<dbReference type="InterPro" id="IPR047786">
    <property type="entry name" value="Mfa1_fim"/>
</dbReference>
<evidence type="ECO:0000259" key="6">
    <source>
        <dbReference type="Pfam" id="PF06321"/>
    </source>
</evidence>
<dbReference type="Proteomes" id="UP000183040">
    <property type="component" value="Unassembled WGS sequence"/>
</dbReference>
<dbReference type="InterPro" id="IPR029140">
    <property type="entry name" value="Mfa1_C"/>
</dbReference>
<evidence type="ECO:0000313" key="10">
    <source>
        <dbReference type="Proteomes" id="UP000183040"/>
    </source>
</evidence>
<dbReference type="EMBL" id="FNRP01000021">
    <property type="protein sequence ID" value="SEA98394.1"/>
    <property type="molecule type" value="Genomic_DNA"/>
</dbReference>
<feature type="domain" description="Minor fimbrium subunit Mfa1 C-terminal" evidence="7">
    <location>
        <begin position="498"/>
        <end position="580"/>
    </location>
</feature>
<feature type="domain" description="Major fimbrial subunit protein N-terminal" evidence="6">
    <location>
        <begin position="48"/>
        <end position="231"/>
    </location>
</feature>
<reference evidence="10 11" key="1">
    <citation type="submission" date="2016-10" db="EMBL/GenBank/DDBJ databases">
        <authorList>
            <person name="de Groot N.N."/>
        </authorList>
    </citation>
    <scope>NUCLEOTIDE SEQUENCE [LARGE SCALE GENOMIC DNA]</scope>
    <source>
        <strain evidence="9 11">NLAE-zl-C202</strain>
        <strain evidence="8 10">NLAE-zl-G339</strain>
    </source>
</reference>
<accession>A0A1I5E6G3</accession>
<name>A0A1I5E6G3_9BACE</name>
<dbReference type="Gene3D" id="2.60.40.3690">
    <property type="match status" value="1"/>
</dbReference>
<dbReference type="Proteomes" id="UP000183766">
    <property type="component" value="Unassembled WGS sequence"/>
</dbReference>
<evidence type="ECO:0000256" key="1">
    <source>
        <dbReference type="ARBA" id="ARBA00004561"/>
    </source>
</evidence>
<dbReference type="Pfam" id="PF15495">
    <property type="entry name" value="Fimbrillin_C"/>
    <property type="match status" value="1"/>
</dbReference>
<evidence type="ECO:0000256" key="5">
    <source>
        <dbReference type="SAM" id="SignalP"/>
    </source>
</evidence>
<dbReference type="GO" id="GO:0009418">
    <property type="term" value="C:pilus shaft"/>
    <property type="evidence" value="ECO:0007669"/>
    <property type="project" value="InterPro"/>
</dbReference>
<evidence type="ECO:0000256" key="4">
    <source>
        <dbReference type="ARBA" id="ARBA00023263"/>
    </source>
</evidence>
<evidence type="ECO:0000256" key="3">
    <source>
        <dbReference type="ARBA" id="ARBA00022729"/>
    </source>
</evidence>
<dbReference type="RefSeq" id="WP_074707308.1">
    <property type="nucleotide sequence ID" value="NZ_FNRP01000021.1"/>
</dbReference>
<proteinExistence type="inferred from homology"/>
<evidence type="ECO:0000313" key="9">
    <source>
        <dbReference type="EMBL" id="SFO06936.1"/>
    </source>
</evidence>
<feature type="signal peptide" evidence="5">
    <location>
        <begin position="1"/>
        <end position="19"/>
    </location>
</feature>
<keyword evidence="3 5" id="KW-0732">Signal</keyword>
<keyword evidence="4" id="KW-0281">Fimbrium</keyword>
<evidence type="ECO:0000256" key="2">
    <source>
        <dbReference type="ARBA" id="ARBA00006011"/>
    </source>
</evidence>
<dbReference type="AlphaFoldDB" id="A0A1I5E6G3"/>
<dbReference type="PROSITE" id="PS51257">
    <property type="entry name" value="PROKAR_LIPOPROTEIN"/>
    <property type="match status" value="1"/>
</dbReference>
<protein>
    <submittedName>
        <fullName evidence="9">Major fimbrial subunit protein type IV, Fimbrillin, C-terminal</fullName>
    </submittedName>
</protein>
<dbReference type="NCBIfam" id="NF038041">
    <property type="entry name" value="fim_Mfa1_fam"/>
    <property type="match status" value="1"/>
</dbReference>
<dbReference type="Gene3D" id="2.60.40.2580">
    <property type="match status" value="1"/>
</dbReference>
<evidence type="ECO:0000259" key="7">
    <source>
        <dbReference type="Pfam" id="PF15495"/>
    </source>
</evidence>
<organism evidence="9 11">
    <name type="scientific">Bacteroides xylanisolvens</name>
    <dbReference type="NCBI Taxonomy" id="371601"/>
    <lineage>
        <taxon>Bacteria</taxon>
        <taxon>Pseudomonadati</taxon>
        <taxon>Bacteroidota</taxon>
        <taxon>Bacteroidia</taxon>
        <taxon>Bacteroidales</taxon>
        <taxon>Bacteroidaceae</taxon>
        <taxon>Bacteroides</taxon>
    </lineage>
</organism>
<feature type="chain" id="PRO_5010473368" evidence="5">
    <location>
        <begin position="20"/>
        <end position="585"/>
    </location>
</feature>
<dbReference type="Pfam" id="PF06321">
    <property type="entry name" value="P_gingi_FimA"/>
    <property type="match status" value="1"/>
</dbReference>
<sequence length="585" mass="64254">MRKNYFLIGVFALATITFAACSSEDKLGEERSDDNGNTEVIEGEPTWAKFTFKLGKDGVVARATGDTHEGTTTEKNIKNLRAYIFNESGSFEAKTDNATVDEHGTEHTAVLKLTSGKKKVYVVANMQDDWITSTTTTTQFEAVTLTHCTKAGRIAHTKGVETAVAVSRVGNFDKISGNGNAATNGFLMANVLKATEYTLYPGISAEDCSKPAYDSSAEMKKNNHLEVFISRAAAKLQATYANADALILKDSESNTLGKLLTPTFTVRNLPVQSYIFLHNHVDGFLTPFYTMTNTSSTFADFAKYYDEVNEPNLDLKASADGEAIESIYLPENSNQTPVRGNTTYVLVKGVFAPAANVMINAVEVKNDGGNLSIENKLDGTDYTTGGKDVPPYFIVPEWENQIYTAPADFSGNLANYGLGMILKTYLNKAGKQKWLNAVDEGSAVDEGDIENSVSVYYGSSFSTSEGIYSVVTIKKYSHPKNALPGYKESIEGTIRIFQYTGGTCYYRVNVEDNMDGKTEANNLFYSVMRNRFYNVNISKITSIGYPDDEDVTVDPTDPINQKTYMQAHITVEPWTEVEQDAELGM</sequence>
<gene>
    <name evidence="8" type="ORF">SAMN04487924_12142</name>
    <name evidence="9" type="ORF">SAMN05216250_1628</name>
</gene>
<evidence type="ECO:0000313" key="11">
    <source>
        <dbReference type="Proteomes" id="UP000183766"/>
    </source>
</evidence>
<dbReference type="EMBL" id="FOUM01000062">
    <property type="protein sequence ID" value="SFO06936.1"/>
    <property type="molecule type" value="Genomic_DNA"/>
</dbReference>